<keyword evidence="2" id="KW-1185">Reference proteome</keyword>
<evidence type="ECO:0000313" key="2">
    <source>
        <dbReference type="Proteomes" id="UP001177003"/>
    </source>
</evidence>
<evidence type="ECO:0000313" key="1">
    <source>
        <dbReference type="EMBL" id="CAI9282718.1"/>
    </source>
</evidence>
<sequence length="163" mass="19076">MFTTILERKACVRVLEDSTVMLIILLADGKGYASDELDKKDDKDFELLETTEYEHECDEKVHTFDKTVGDPFLDKLLGNISDDDEEDEENNGKDKDVVFPVRTEDQEWEQMVPVLSMKFSNQLKLKLCATNYALKNRYDLWDRKSFHELDISETKDDYMEVES</sequence>
<organism evidence="1 2">
    <name type="scientific">Lactuca saligna</name>
    <name type="common">Willowleaf lettuce</name>
    <dbReference type="NCBI Taxonomy" id="75948"/>
    <lineage>
        <taxon>Eukaryota</taxon>
        <taxon>Viridiplantae</taxon>
        <taxon>Streptophyta</taxon>
        <taxon>Embryophyta</taxon>
        <taxon>Tracheophyta</taxon>
        <taxon>Spermatophyta</taxon>
        <taxon>Magnoliopsida</taxon>
        <taxon>eudicotyledons</taxon>
        <taxon>Gunneridae</taxon>
        <taxon>Pentapetalae</taxon>
        <taxon>asterids</taxon>
        <taxon>campanulids</taxon>
        <taxon>Asterales</taxon>
        <taxon>Asteraceae</taxon>
        <taxon>Cichorioideae</taxon>
        <taxon>Cichorieae</taxon>
        <taxon>Lactucinae</taxon>
        <taxon>Lactuca</taxon>
    </lineage>
</organism>
<proteinExistence type="predicted"/>
<dbReference type="Proteomes" id="UP001177003">
    <property type="component" value="Chromosome 4"/>
</dbReference>
<accession>A0AA36E591</accession>
<reference evidence="1" key="1">
    <citation type="submission" date="2023-04" db="EMBL/GenBank/DDBJ databases">
        <authorList>
            <person name="Vijverberg K."/>
            <person name="Xiong W."/>
            <person name="Schranz E."/>
        </authorList>
    </citation>
    <scope>NUCLEOTIDE SEQUENCE</scope>
</reference>
<dbReference type="EMBL" id="OX465080">
    <property type="protein sequence ID" value="CAI9282718.1"/>
    <property type="molecule type" value="Genomic_DNA"/>
</dbReference>
<protein>
    <submittedName>
        <fullName evidence="1">Uncharacterized protein</fullName>
    </submittedName>
</protein>
<gene>
    <name evidence="1" type="ORF">LSALG_LOCUS22343</name>
</gene>
<name>A0AA36E591_LACSI</name>
<dbReference type="AlphaFoldDB" id="A0AA36E591"/>